<reference evidence="1" key="1">
    <citation type="submission" date="2023-10" db="EMBL/GenBank/DDBJ databases">
        <title>Characterization and whole genome sequencing of a novel strain of Bergeyella porcorum QD2021 isolated from pig.</title>
        <authorList>
            <person name="Liu G."/>
            <person name="Chen C."/>
            <person name="Han X."/>
        </authorList>
    </citation>
    <scope>NUCLEOTIDE SEQUENCE</scope>
    <source>
        <strain evidence="1">QD2021</strain>
    </source>
</reference>
<keyword evidence="2" id="KW-1185">Reference proteome</keyword>
<gene>
    <name evidence="1" type="ORF">BPO_1063</name>
</gene>
<dbReference type="EMBL" id="CP136426">
    <property type="protein sequence ID" value="WOC51710.1"/>
    <property type="molecule type" value="Genomic_DNA"/>
</dbReference>
<dbReference type="AlphaFoldDB" id="A0AAU0F089"/>
<proteinExistence type="predicted"/>
<dbReference type="KEGG" id="bpor:BPO_1063"/>
<organism evidence="1 2">
    <name type="scientific">Bergeyella porcorum</name>
    <dbReference type="NCBI Taxonomy" id="1735111"/>
    <lineage>
        <taxon>Bacteria</taxon>
        <taxon>Pseudomonadati</taxon>
        <taxon>Bacteroidota</taxon>
        <taxon>Flavobacteriia</taxon>
        <taxon>Flavobacteriales</taxon>
        <taxon>Weeksellaceae</taxon>
        <taxon>Bergeyella</taxon>
    </lineage>
</organism>
<accession>A0AAU0F089</accession>
<evidence type="ECO:0000313" key="2">
    <source>
        <dbReference type="Proteomes" id="UP001432059"/>
    </source>
</evidence>
<protein>
    <recommendedName>
        <fullName evidence="3">VWA domain-containing protein</fullName>
    </recommendedName>
</protein>
<evidence type="ECO:0000313" key="1">
    <source>
        <dbReference type="EMBL" id="WOC51710.1"/>
    </source>
</evidence>
<evidence type="ECO:0008006" key="3">
    <source>
        <dbReference type="Google" id="ProtNLM"/>
    </source>
</evidence>
<dbReference type="Proteomes" id="UP001432059">
    <property type="component" value="Chromosome"/>
</dbReference>
<name>A0AAU0F089_9FLAO</name>
<dbReference type="RefSeq" id="WP_327983445.1">
    <property type="nucleotide sequence ID" value="NZ_CP136426.1"/>
</dbReference>
<sequence length="360" mass="41822">MDKVKSVLQKNKKWGILLGIVAFFCAVFTLNTSVSKTAIKEVKQSSNKEQVQKVWDKYINDIDSKNGQEKLIKAVKEKLAKMDLSDEEIKQWHTQFKAFSDEKPSLNIIIIPDLSHRIQQIPHTEKYDKELISEVYRLFFQKAKSHKSIDKLVVEVTDNSQANGLFGKIAENLTIDMTDKENNETSKKYLKSKEQSFTQNINALYAEAMKQTSGADYVYYFNRIAPSRVKKSDIHTEYINKIIILTDGYLETNDKTYTFTKGALENTLKLAVQNGNIEDIMRENDLALPKSRSTLPNTEVLVLEVTERKNGIMWHKEVLTQYWKDWFKSMNIKNINNDNFFQLHNNNVNETKKLIKDFLK</sequence>